<dbReference type="Proteomes" id="UP000054485">
    <property type="component" value="Unassembled WGS sequence"/>
</dbReference>
<dbReference type="AlphaFoldDB" id="A0A0D0AHN8"/>
<reference evidence="3" key="2">
    <citation type="submission" date="2015-01" db="EMBL/GenBank/DDBJ databases">
        <title>Evolutionary Origins and Diversification of the Mycorrhizal Mutualists.</title>
        <authorList>
            <consortium name="DOE Joint Genome Institute"/>
            <consortium name="Mycorrhizal Genomics Consortium"/>
            <person name="Kohler A."/>
            <person name="Kuo A."/>
            <person name="Nagy L.G."/>
            <person name="Floudas D."/>
            <person name="Copeland A."/>
            <person name="Barry K.W."/>
            <person name="Cichocki N."/>
            <person name="Veneault-Fourrey C."/>
            <person name="LaButti K."/>
            <person name="Lindquist E.A."/>
            <person name="Lipzen A."/>
            <person name="Lundell T."/>
            <person name="Morin E."/>
            <person name="Murat C."/>
            <person name="Riley R."/>
            <person name="Ohm R."/>
            <person name="Sun H."/>
            <person name="Tunlid A."/>
            <person name="Henrissat B."/>
            <person name="Grigoriev I.V."/>
            <person name="Hibbett D.S."/>
            <person name="Martin F."/>
        </authorList>
    </citation>
    <scope>NUCLEOTIDE SEQUENCE [LARGE SCALE GENOMIC DNA]</scope>
    <source>
        <strain evidence="3">UH-Slu-Lm8-n1</strain>
    </source>
</reference>
<evidence type="ECO:0000313" key="2">
    <source>
        <dbReference type="EMBL" id="KIK31498.1"/>
    </source>
</evidence>
<dbReference type="InterPro" id="IPR041625">
    <property type="entry name" value="Beta-mannosidase_Ig"/>
</dbReference>
<evidence type="ECO:0000259" key="1">
    <source>
        <dbReference type="Pfam" id="PF17753"/>
    </source>
</evidence>
<sequence length="156" mass="17082">MTKPISIPTLNNSLIYEGTGLDSILPLGYDAKDVWLLMNVTATVDNKLMTSESYFTPVSLAYSNLVDPQIAVTAGDNYTFTLSAKGGVGVWTWLDHPSGTIGYFLDPTTGLPSNGYYLVPGIDRTVQFIFNVELTTIQSPDPADFVVRSLWNNTHI</sequence>
<dbReference type="OrthoDB" id="3203925at2759"/>
<dbReference type="EMBL" id="KN836936">
    <property type="protein sequence ID" value="KIK31498.1"/>
    <property type="molecule type" value="Genomic_DNA"/>
</dbReference>
<dbReference type="InParanoid" id="A0A0D0AHN8"/>
<name>A0A0D0AHN8_9AGAM</name>
<protein>
    <recommendedName>
        <fullName evidence="1">Beta-mannosidase Ig-fold domain-containing protein</fullName>
    </recommendedName>
</protein>
<feature type="domain" description="Beta-mannosidase Ig-fold" evidence="1">
    <location>
        <begin position="65"/>
        <end position="153"/>
    </location>
</feature>
<dbReference type="Pfam" id="PF17753">
    <property type="entry name" value="Ig_mannosidase"/>
    <property type="match status" value="1"/>
</dbReference>
<dbReference type="InterPro" id="IPR013783">
    <property type="entry name" value="Ig-like_fold"/>
</dbReference>
<dbReference type="UniPathway" id="UPA00280"/>
<organism evidence="2 3">
    <name type="scientific">Suillus luteus UH-Slu-Lm8-n1</name>
    <dbReference type="NCBI Taxonomy" id="930992"/>
    <lineage>
        <taxon>Eukaryota</taxon>
        <taxon>Fungi</taxon>
        <taxon>Dikarya</taxon>
        <taxon>Basidiomycota</taxon>
        <taxon>Agaricomycotina</taxon>
        <taxon>Agaricomycetes</taxon>
        <taxon>Agaricomycetidae</taxon>
        <taxon>Boletales</taxon>
        <taxon>Suillineae</taxon>
        <taxon>Suillaceae</taxon>
        <taxon>Suillus</taxon>
    </lineage>
</organism>
<proteinExistence type="predicted"/>
<accession>A0A0D0AHN8</accession>
<dbReference type="Gene3D" id="2.60.40.10">
    <property type="entry name" value="Immunoglobulins"/>
    <property type="match status" value="2"/>
</dbReference>
<gene>
    <name evidence="2" type="ORF">CY34DRAFT_282835</name>
</gene>
<dbReference type="STRING" id="930992.A0A0D0AHN8"/>
<reference evidence="2 3" key="1">
    <citation type="submission" date="2014-04" db="EMBL/GenBank/DDBJ databases">
        <authorList>
            <consortium name="DOE Joint Genome Institute"/>
            <person name="Kuo A."/>
            <person name="Ruytinx J."/>
            <person name="Rineau F."/>
            <person name="Colpaert J."/>
            <person name="Kohler A."/>
            <person name="Nagy L.G."/>
            <person name="Floudas D."/>
            <person name="Copeland A."/>
            <person name="Barry K.W."/>
            <person name="Cichocki N."/>
            <person name="Veneault-Fourrey C."/>
            <person name="LaButti K."/>
            <person name="Lindquist E.A."/>
            <person name="Lipzen A."/>
            <person name="Lundell T."/>
            <person name="Morin E."/>
            <person name="Murat C."/>
            <person name="Sun H."/>
            <person name="Tunlid A."/>
            <person name="Henrissat B."/>
            <person name="Grigoriev I.V."/>
            <person name="Hibbett D.S."/>
            <person name="Martin F."/>
            <person name="Nordberg H.P."/>
            <person name="Cantor M.N."/>
            <person name="Hua S.X."/>
        </authorList>
    </citation>
    <scope>NUCLEOTIDE SEQUENCE [LARGE SCALE GENOMIC DNA]</scope>
    <source>
        <strain evidence="2 3">UH-Slu-Lm8-n1</strain>
    </source>
</reference>
<dbReference type="HOGENOM" id="CLU_1687875_0_0_1"/>
<evidence type="ECO:0000313" key="3">
    <source>
        <dbReference type="Proteomes" id="UP000054485"/>
    </source>
</evidence>
<keyword evidence="3" id="KW-1185">Reference proteome</keyword>